<keyword evidence="2" id="KW-1185">Reference proteome</keyword>
<evidence type="ECO:0000313" key="2">
    <source>
        <dbReference type="Proteomes" id="UP000801492"/>
    </source>
</evidence>
<sequence length="136" mass="15426">MYASFRRNPTLSIRKPEATSVNRVTDLTKKKLLKFFKIYVTAKNAFSASRIFSEDETSLSTRDQLRSLFLDSLDEGFSSIDSKWKRLGYLKDYLNENQINGIPASNSTKRACRIISDEDDGIPTLDTSLTIIAMDS</sequence>
<comment type="caution">
    <text evidence="1">The sequence shown here is derived from an EMBL/GenBank/DDBJ whole genome shotgun (WGS) entry which is preliminary data.</text>
</comment>
<dbReference type="AlphaFoldDB" id="A0A8K0GLA5"/>
<reference evidence="1" key="1">
    <citation type="submission" date="2019-08" db="EMBL/GenBank/DDBJ databases">
        <title>The genome of the North American firefly Photinus pyralis.</title>
        <authorList>
            <consortium name="Photinus pyralis genome working group"/>
            <person name="Fallon T.R."/>
            <person name="Sander Lower S.E."/>
            <person name="Weng J.-K."/>
        </authorList>
    </citation>
    <scope>NUCLEOTIDE SEQUENCE</scope>
    <source>
        <strain evidence="1">TRF0915ILg1</strain>
        <tissue evidence="1">Whole body</tissue>
    </source>
</reference>
<evidence type="ECO:0000313" key="1">
    <source>
        <dbReference type="EMBL" id="KAF2903676.1"/>
    </source>
</evidence>
<proteinExistence type="predicted"/>
<dbReference type="OrthoDB" id="6783792at2759"/>
<accession>A0A8K0GLA5</accession>
<name>A0A8K0GLA5_IGNLU</name>
<protein>
    <submittedName>
        <fullName evidence="1">Uncharacterized protein</fullName>
    </submittedName>
</protein>
<dbReference type="Proteomes" id="UP000801492">
    <property type="component" value="Unassembled WGS sequence"/>
</dbReference>
<organism evidence="1 2">
    <name type="scientific">Ignelater luminosus</name>
    <name type="common">Cucubano</name>
    <name type="synonym">Pyrophorus luminosus</name>
    <dbReference type="NCBI Taxonomy" id="2038154"/>
    <lineage>
        <taxon>Eukaryota</taxon>
        <taxon>Metazoa</taxon>
        <taxon>Ecdysozoa</taxon>
        <taxon>Arthropoda</taxon>
        <taxon>Hexapoda</taxon>
        <taxon>Insecta</taxon>
        <taxon>Pterygota</taxon>
        <taxon>Neoptera</taxon>
        <taxon>Endopterygota</taxon>
        <taxon>Coleoptera</taxon>
        <taxon>Polyphaga</taxon>
        <taxon>Elateriformia</taxon>
        <taxon>Elateroidea</taxon>
        <taxon>Elateridae</taxon>
        <taxon>Agrypninae</taxon>
        <taxon>Pyrophorini</taxon>
        <taxon>Ignelater</taxon>
    </lineage>
</organism>
<dbReference type="EMBL" id="VTPC01000958">
    <property type="protein sequence ID" value="KAF2903676.1"/>
    <property type="molecule type" value="Genomic_DNA"/>
</dbReference>
<gene>
    <name evidence="1" type="ORF">ILUMI_02499</name>
</gene>